<sequence>MNDISILVLKTQESNPSPLKADWTPQDSPGPANPISHRLKSLNLSVARRSNTEDSLNGCQIATKLVPLKTHAYKGDVVCLKEAGERPITSPANKHQLLPVASPKKALQLASSGDVVNNEGKTKHFHFCSPEPVQSRPAKPVPLRAQTYAEAVCQGPDYLGQSAGLLRVD</sequence>
<proteinExistence type="predicted"/>
<keyword evidence="2" id="KW-1185">Reference proteome</keyword>
<organism evidence="1 2">
    <name type="scientific">Entomophthora muscae</name>
    <dbReference type="NCBI Taxonomy" id="34485"/>
    <lineage>
        <taxon>Eukaryota</taxon>
        <taxon>Fungi</taxon>
        <taxon>Fungi incertae sedis</taxon>
        <taxon>Zoopagomycota</taxon>
        <taxon>Entomophthoromycotina</taxon>
        <taxon>Entomophthoromycetes</taxon>
        <taxon>Entomophthorales</taxon>
        <taxon>Entomophthoraceae</taxon>
        <taxon>Entomophthora</taxon>
    </lineage>
</organism>
<dbReference type="Proteomes" id="UP001165960">
    <property type="component" value="Unassembled WGS sequence"/>
</dbReference>
<reference evidence="1" key="1">
    <citation type="submission" date="2022-04" db="EMBL/GenBank/DDBJ databases">
        <title>Genome of the entomopathogenic fungus Entomophthora muscae.</title>
        <authorList>
            <person name="Elya C."/>
            <person name="Lovett B.R."/>
            <person name="Lee E."/>
            <person name="Macias A.M."/>
            <person name="Hajek A.E."/>
            <person name="De Bivort B.L."/>
            <person name="Kasson M.T."/>
            <person name="De Fine Licht H.H."/>
            <person name="Stajich J.E."/>
        </authorList>
    </citation>
    <scope>NUCLEOTIDE SEQUENCE</scope>
    <source>
        <strain evidence="1">Berkeley</strain>
    </source>
</reference>
<gene>
    <name evidence="1" type="ORF">DSO57_1011344</name>
</gene>
<comment type="caution">
    <text evidence="1">The sequence shown here is derived from an EMBL/GenBank/DDBJ whole genome shotgun (WGS) entry which is preliminary data.</text>
</comment>
<accession>A0ACC2U4U8</accession>
<evidence type="ECO:0000313" key="1">
    <source>
        <dbReference type="EMBL" id="KAJ9081750.1"/>
    </source>
</evidence>
<name>A0ACC2U4U8_9FUNG</name>
<evidence type="ECO:0000313" key="2">
    <source>
        <dbReference type="Proteomes" id="UP001165960"/>
    </source>
</evidence>
<protein>
    <submittedName>
        <fullName evidence="1">Uncharacterized protein</fullName>
    </submittedName>
</protein>
<dbReference type="EMBL" id="QTSX02001459">
    <property type="protein sequence ID" value="KAJ9081750.1"/>
    <property type="molecule type" value="Genomic_DNA"/>
</dbReference>